<comment type="caution">
    <text evidence="8">The sequence shown here is derived from an EMBL/GenBank/DDBJ whole genome shotgun (WGS) entry which is preliminary data.</text>
</comment>
<keyword evidence="5 6" id="KW-0472">Membrane</keyword>
<evidence type="ECO:0000313" key="8">
    <source>
        <dbReference type="EMBL" id="MFD2160176.1"/>
    </source>
</evidence>
<dbReference type="EMBL" id="JBHUJB010000073">
    <property type="protein sequence ID" value="MFD2160176.1"/>
    <property type="molecule type" value="Genomic_DNA"/>
</dbReference>
<comment type="subcellular location">
    <subcellularLocation>
        <location evidence="1">Cell membrane</location>
    </subcellularLocation>
</comment>
<proteinExistence type="predicted"/>
<keyword evidence="3 8" id="KW-0328">Glycosyltransferase</keyword>
<keyword evidence="6" id="KW-0812">Transmembrane</keyword>
<dbReference type="PANTHER" id="PTHR43646">
    <property type="entry name" value="GLYCOSYLTRANSFERASE"/>
    <property type="match status" value="1"/>
</dbReference>
<keyword evidence="6" id="KW-1133">Transmembrane helix</keyword>
<feature type="transmembrane region" description="Helical" evidence="6">
    <location>
        <begin position="267"/>
        <end position="289"/>
    </location>
</feature>
<accession>A0ABW4ZE85</accession>
<feature type="transmembrane region" description="Helical" evidence="6">
    <location>
        <begin position="296"/>
        <end position="314"/>
    </location>
</feature>
<dbReference type="PANTHER" id="PTHR43646:SF2">
    <property type="entry name" value="GLYCOSYLTRANSFERASE 2-LIKE DOMAIN-CONTAINING PROTEIN"/>
    <property type="match status" value="1"/>
</dbReference>
<dbReference type="Pfam" id="PF00535">
    <property type="entry name" value="Glycos_transf_2"/>
    <property type="match status" value="1"/>
</dbReference>
<feature type="domain" description="Glycosyltransferase 2-like" evidence="7">
    <location>
        <begin position="41"/>
        <end position="154"/>
    </location>
</feature>
<dbReference type="GO" id="GO:0016757">
    <property type="term" value="F:glycosyltransferase activity"/>
    <property type="evidence" value="ECO:0007669"/>
    <property type="project" value="UniProtKB-KW"/>
</dbReference>
<evidence type="ECO:0000256" key="5">
    <source>
        <dbReference type="ARBA" id="ARBA00023136"/>
    </source>
</evidence>
<evidence type="ECO:0000256" key="3">
    <source>
        <dbReference type="ARBA" id="ARBA00022676"/>
    </source>
</evidence>
<evidence type="ECO:0000313" key="9">
    <source>
        <dbReference type="Proteomes" id="UP001597389"/>
    </source>
</evidence>
<dbReference type="Proteomes" id="UP001597389">
    <property type="component" value="Unassembled WGS sequence"/>
</dbReference>
<dbReference type="InterPro" id="IPR001173">
    <property type="entry name" value="Glyco_trans_2-like"/>
</dbReference>
<protein>
    <submittedName>
        <fullName evidence="8">Glycosyltransferase</fullName>
        <ecNumber evidence="8">2.4.-.-</ecNumber>
    </submittedName>
</protein>
<evidence type="ECO:0000256" key="4">
    <source>
        <dbReference type="ARBA" id="ARBA00022679"/>
    </source>
</evidence>
<keyword evidence="4 8" id="KW-0808">Transferase</keyword>
<keyword evidence="9" id="KW-1185">Reference proteome</keyword>
<dbReference type="SUPFAM" id="SSF53448">
    <property type="entry name" value="Nucleotide-diphospho-sugar transferases"/>
    <property type="match status" value="1"/>
</dbReference>
<dbReference type="EC" id="2.4.-.-" evidence="8"/>
<dbReference type="Gene3D" id="3.90.550.10">
    <property type="entry name" value="Spore Coat Polysaccharide Biosynthesis Protein SpsA, Chain A"/>
    <property type="match status" value="1"/>
</dbReference>
<keyword evidence="2" id="KW-1003">Cell membrane</keyword>
<dbReference type="RefSeq" id="WP_377087006.1">
    <property type="nucleotide sequence ID" value="NZ_JBHSJL010000014.1"/>
</dbReference>
<name>A0ABW4ZE85_9BACT</name>
<organism evidence="8 9">
    <name type="scientific">Rubritalea tangerina</name>
    <dbReference type="NCBI Taxonomy" id="430798"/>
    <lineage>
        <taxon>Bacteria</taxon>
        <taxon>Pseudomonadati</taxon>
        <taxon>Verrucomicrobiota</taxon>
        <taxon>Verrucomicrobiia</taxon>
        <taxon>Verrucomicrobiales</taxon>
        <taxon>Rubritaleaceae</taxon>
        <taxon>Rubritalea</taxon>
    </lineage>
</organism>
<evidence type="ECO:0000256" key="6">
    <source>
        <dbReference type="SAM" id="Phobius"/>
    </source>
</evidence>
<reference evidence="9" key="1">
    <citation type="journal article" date="2019" name="Int. J. Syst. Evol. Microbiol.">
        <title>The Global Catalogue of Microorganisms (GCM) 10K type strain sequencing project: providing services to taxonomists for standard genome sequencing and annotation.</title>
        <authorList>
            <consortium name="The Broad Institute Genomics Platform"/>
            <consortium name="The Broad Institute Genome Sequencing Center for Infectious Disease"/>
            <person name="Wu L."/>
            <person name="Ma J."/>
        </authorList>
    </citation>
    <scope>NUCLEOTIDE SEQUENCE [LARGE SCALE GENOMIC DNA]</scope>
    <source>
        <strain evidence="9">CCUG 57942</strain>
    </source>
</reference>
<evidence type="ECO:0000256" key="2">
    <source>
        <dbReference type="ARBA" id="ARBA00022475"/>
    </source>
</evidence>
<dbReference type="InterPro" id="IPR029044">
    <property type="entry name" value="Nucleotide-diphossugar_trans"/>
</dbReference>
<evidence type="ECO:0000256" key="1">
    <source>
        <dbReference type="ARBA" id="ARBA00004236"/>
    </source>
</evidence>
<gene>
    <name evidence="8" type="ORF">ACFSW8_14825</name>
</gene>
<sequence length="359" mass="40354">MPPLAAIILLQLSLVCWSIAWRLRIGYRWLPPSGQNNAKLSIIIPARNEEGNIQKLLTSLTAQSHPPLEIIVVDDHSNDATAERARQAGAHVHPAAPLPDAWKGKPWACQQGAAISHGDWLLFLDADTQLEPNGLNRILQLCTAPNKVHSICPFHHTLNPYEQLSGVFNILMASSLLRKNEADLFGQALLIHRKSYALIGGHSQVAAATLENLQLSKRCHDMGLDTNSYLGRGVLQMRMFPLGLDQLTQSWRKGLKEGKEATSSPQFLTSIVWISAMNLWWIACLISLFGTTPASLATLTLLYLLITLQFHILLSDVGRFSWWTRFLWPLLILHYQWQYFHGLHDIKQGKPCVWKGRHV</sequence>
<evidence type="ECO:0000259" key="7">
    <source>
        <dbReference type="Pfam" id="PF00535"/>
    </source>
</evidence>